<sequence>MASSGDDETAASKYVVKSITLSEGQSDIEPGMDSTPMALPMFLKGSQGAWNHDCLRDLVMVFLFLKATSPGRAFPQGFKNTVTPVVVALCLTVILCRLHHYREGSSVQLKLSVSAKDYQKYFLYFLVEVSKALENDVNGVLHDTYQMWWQEGLKKFGVTPSSDLSLPRLRGGLADWTPDKAMIPLQTLTNDTTASTSTAGNDPTPPSLDDILAGDTDDYQYDHHPNYYDLNNYNNYNNNDNPQADCKTSSLSTAAIFDLPTHDQSLPPYFF</sequence>
<proteinExistence type="predicted"/>
<keyword evidence="4" id="KW-1185">Reference proteome</keyword>
<protein>
    <recommendedName>
        <fullName evidence="2">DUF6532 domain-containing protein</fullName>
    </recommendedName>
</protein>
<accession>A0A067S4S0</accession>
<evidence type="ECO:0000256" key="1">
    <source>
        <dbReference type="SAM" id="MobiDB-lite"/>
    </source>
</evidence>
<dbReference type="Pfam" id="PF20149">
    <property type="entry name" value="DUF6532"/>
    <property type="match status" value="1"/>
</dbReference>
<evidence type="ECO:0000259" key="2">
    <source>
        <dbReference type="Pfam" id="PF20149"/>
    </source>
</evidence>
<dbReference type="EMBL" id="KL142432">
    <property type="protein sequence ID" value="KDR65811.1"/>
    <property type="molecule type" value="Genomic_DNA"/>
</dbReference>
<dbReference type="InterPro" id="IPR045341">
    <property type="entry name" value="DUF6532"/>
</dbReference>
<feature type="region of interest" description="Disordered" evidence="1">
    <location>
        <begin position="191"/>
        <end position="210"/>
    </location>
</feature>
<dbReference type="Proteomes" id="UP000027222">
    <property type="component" value="Unassembled WGS sequence"/>
</dbReference>
<name>A0A067S4S0_GALM3</name>
<gene>
    <name evidence="3" type="ORF">GALMADRAFT_148395</name>
</gene>
<feature type="domain" description="DUF6532" evidence="2">
    <location>
        <begin position="47"/>
        <end position="123"/>
    </location>
</feature>
<evidence type="ECO:0000313" key="4">
    <source>
        <dbReference type="Proteomes" id="UP000027222"/>
    </source>
</evidence>
<evidence type="ECO:0000313" key="3">
    <source>
        <dbReference type="EMBL" id="KDR65811.1"/>
    </source>
</evidence>
<dbReference type="HOGENOM" id="CLU_1026900_0_0_1"/>
<organism evidence="3 4">
    <name type="scientific">Galerina marginata (strain CBS 339.88)</name>
    <dbReference type="NCBI Taxonomy" id="685588"/>
    <lineage>
        <taxon>Eukaryota</taxon>
        <taxon>Fungi</taxon>
        <taxon>Dikarya</taxon>
        <taxon>Basidiomycota</taxon>
        <taxon>Agaricomycotina</taxon>
        <taxon>Agaricomycetes</taxon>
        <taxon>Agaricomycetidae</taxon>
        <taxon>Agaricales</taxon>
        <taxon>Agaricineae</taxon>
        <taxon>Strophariaceae</taxon>
        <taxon>Galerina</taxon>
    </lineage>
</organism>
<dbReference type="AlphaFoldDB" id="A0A067S4S0"/>
<reference evidence="4" key="1">
    <citation type="journal article" date="2014" name="Proc. Natl. Acad. Sci. U.S.A.">
        <title>Extensive sampling of basidiomycete genomes demonstrates inadequacy of the white-rot/brown-rot paradigm for wood decay fungi.</title>
        <authorList>
            <person name="Riley R."/>
            <person name="Salamov A.A."/>
            <person name="Brown D.W."/>
            <person name="Nagy L.G."/>
            <person name="Floudas D."/>
            <person name="Held B.W."/>
            <person name="Levasseur A."/>
            <person name="Lombard V."/>
            <person name="Morin E."/>
            <person name="Otillar R."/>
            <person name="Lindquist E.A."/>
            <person name="Sun H."/>
            <person name="LaButti K.M."/>
            <person name="Schmutz J."/>
            <person name="Jabbour D."/>
            <person name="Luo H."/>
            <person name="Baker S.E."/>
            <person name="Pisabarro A.G."/>
            <person name="Walton J.D."/>
            <person name="Blanchette R.A."/>
            <person name="Henrissat B."/>
            <person name="Martin F."/>
            <person name="Cullen D."/>
            <person name="Hibbett D.S."/>
            <person name="Grigoriev I.V."/>
        </authorList>
    </citation>
    <scope>NUCLEOTIDE SEQUENCE [LARGE SCALE GENOMIC DNA]</scope>
    <source>
        <strain evidence="4">CBS 339.88</strain>
    </source>
</reference>
<feature type="compositionally biased region" description="Low complexity" evidence="1">
    <location>
        <begin position="191"/>
        <end position="202"/>
    </location>
</feature>